<dbReference type="STRING" id="2656787.A0A370TD48"/>
<evidence type="ECO:0000259" key="1">
    <source>
        <dbReference type="PROSITE" id="PS50181"/>
    </source>
</evidence>
<name>A0A370TD48_9HELO</name>
<evidence type="ECO:0000313" key="2">
    <source>
        <dbReference type="EMBL" id="RDL32399.1"/>
    </source>
</evidence>
<dbReference type="GeneID" id="43601704"/>
<dbReference type="AlphaFoldDB" id="A0A370TD48"/>
<dbReference type="EMBL" id="NPIC01000010">
    <property type="protein sequence ID" value="RDL32399.1"/>
    <property type="molecule type" value="Genomic_DNA"/>
</dbReference>
<organism evidence="2 3">
    <name type="scientific">Venustampulla echinocandica</name>
    <dbReference type="NCBI Taxonomy" id="2656787"/>
    <lineage>
        <taxon>Eukaryota</taxon>
        <taxon>Fungi</taxon>
        <taxon>Dikarya</taxon>
        <taxon>Ascomycota</taxon>
        <taxon>Pezizomycotina</taxon>
        <taxon>Leotiomycetes</taxon>
        <taxon>Helotiales</taxon>
        <taxon>Pleuroascaceae</taxon>
        <taxon>Venustampulla</taxon>
    </lineage>
</organism>
<reference evidence="2 3" key="1">
    <citation type="journal article" date="2018" name="IMA Fungus">
        <title>IMA Genome-F 9: Draft genome sequence of Annulohypoxylon stygium, Aspergillus mulundensis, Berkeleyomyces basicola (syn. Thielaviopsis basicola), Ceratocystis smalleyi, two Cercospora beticola strains, Coleophoma cylindrospora, Fusarium fracticaudum, Phialophora cf. hyalina, and Morchella septimelata.</title>
        <authorList>
            <person name="Wingfield B.D."/>
            <person name="Bills G.F."/>
            <person name="Dong Y."/>
            <person name="Huang W."/>
            <person name="Nel W.J."/>
            <person name="Swalarsk-Parry B.S."/>
            <person name="Vaghefi N."/>
            <person name="Wilken P.M."/>
            <person name="An Z."/>
            <person name="de Beer Z.W."/>
            <person name="De Vos L."/>
            <person name="Chen L."/>
            <person name="Duong T.A."/>
            <person name="Gao Y."/>
            <person name="Hammerbacher A."/>
            <person name="Kikkert J.R."/>
            <person name="Li Y."/>
            <person name="Li H."/>
            <person name="Li K."/>
            <person name="Li Q."/>
            <person name="Liu X."/>
            <person name="Ma X."/>
            <person name="Naidoo K."/>
            <person name="Pethybridge S.J."/>
            <person name="Sun J."/>
            <person name="Steenkamp E.T."/>
            <person name="van der Nest M.A."/>
            <person name="van Wyk S."/>
            <person name="Wingfield M.J."/>
            <person name="Xiong C."/>
            <person name="Yue Q."/>
            <person name="Zhang X."/>
        </authorList>
    </citation>
    <scope>NUCLEOTIDE SEQUENCE [LARGE SCALE GENOMIC DNA]</scope>
    <source>
        <strain evidence="2 3">BP 5553</strain>
    </source>
</reference>
<sequence length="347" mass="39448">MEEQQHSTAGLNTSQFHALTYPRLQLTDNTLDDNLPIQPKCHIETHTSLTVDLGSLDILPQELLDYILPQLDLRTLTDFRRVNRRAFQLVASLPQYKAINTHARDALRGILATGTGRSITCETLYSTICIAECEQCGDFGGYLYILTCKRVCYLCFTLDRAYLPLFYTQVIRKFGLSRQMAETLPQMKSIPGIYTPHESKYRERLALVDVNVARRAGIALHGSAAAMEKYKSDMASQKILEYKNQLLQQSTDLSATPPSQYEGPFDRQCRDPFRYMATVRTPWLKRISQQVELGSYCTGCVKNNLSGPRHMNSRRKFTIGSFNEHLRQCGSIKNGKHQPEHESTVAQ</sequence>
<dbReference type="PROSITE" id="PS50181">
    <property type="entry name" value="FBOX"/>
    <property type="match status" value="1"/>
</dbReference>
<comment type="caution">
    <text evidence="2">The sequence shown here is derived from an EMBL/GenBank/DDBJ whole genome shotgun (WGS) entry which is preliminary data.</text>
</comment>
<feature type="domain" description="F-box" evidence="1">
    <location>
        <begin position="53"/>
        <end position="99"/>
    </location>
</feature>
<dbReference type="InterPro" id="IPR001810">
    <property type="entry name" value="F-box_dom"/>
</dbReference>
<accession>A0A370TD48</accession>
<evidence type="ECO:0000313" key="3">
    <source>
        <dbReference type="Proteomes" id="UP000254866"/>
    </source>
</evidence>
<dbReference type="OrthoDB" id="2687876at2759"/>
<proteinExistence type="predicted"/>
<gene>
    <name evidence="2" type="ORF">BP5553_08855</name>
</gene>
<protein>
    <recommendedName>
        <fullName evidence="1">F-box domain-containing protein</fullName>
    </recommendedName>
</protein>
<keyword evidence="3" id="KW-1185">Reference proteome</keyword>
<dbReference type="RefSeq" id="XP_031866121.1">
    <property type="nucleotide sequence ID" value="XM_032017478.1"/>
</dbReference>
<dbReference type="SUPFAM" id="SSF81383">
    <property type="entry name" value="F-box domain"/>
    <property type="match status" value="1"/>
</dbReference>
<dbReference type="InterPro" id="IPR036047">
    <property type="entry name" value="F-box-like_dom_sf"/>
</dbReference>
<dbReference type="Proteomes" id="UP000254866">
    <property type="component" value="Unassembled WGS sequence"/>
</dbReference>